<reference evidence="8" key="1">
    <citation type="submission" date="2017-12" db="EMBL/GenBank/DDBJ databases">
        <title>Draft genome sequence of Telmatospirillum siberiense 26-4b1T, an acidotolerant peatland alphaproteobacterium potentially involved in sulfur cycling.</title>
        <authorList>
            <person name="Hausmann B."/>
            <person name="Pjevac P."/>
            <person name="Schreck K."/>
            <person name="Herbold C.W."/>
            <person name="Daims H."/>
            <person name="Wagner M."/>
            <person name="Pester M."/>
            <person name="Loy A."/>
        </authorList>
    </citation>
    <scope>NUCLEOTIDE SEQUENCE [LARGE SCALE GENOMIC DNA]</scope>
    <source>
        <strain evidence="8">26-4b1</strain>
    </source>
</reference>
<feature type="transmembrane region" description="Helical" evidence="6">
    <location>
        <begin position="219"/>
        <end position="238"/>
    </location>
</feature>
<feature type="transmembrane region" description="Helical" evidence="6">
    <location>
        <begin position="94"/>
        <end position="114"/>
    </location>
</feature>
<proteinExistence type="predicted"/>
<feature type="transmembrane region" description="Helical" evidence="6">
    <location>
        <begin position="194"/>
        <end position="213"/>
    </location>
</feature>
<organism evidence="7 8">
    <name type="scientific">Telmatospirillum siberiense</name>
    <dbReference type="NCBI Taxonomy" id="382514"/>
    <lineage>
        <taxon>Bacteria</taxon>
        <taxon>Pseudomonadati</taxon>
        <taxon>Pseudomonadota</taxon>
        <taxon>Alphaproteobacteria</taxon>
        <taxon>Rhodospirillales</taxon>
        <taxon>Rhodospirillaceae</taxon>
        <taxon>Telmatospirillum</taxon>
    </lineage>
</organism>
<evidence type="ECO:0000256" key="6">
    <source>
        <dbReference type="SAM" id="Phobius"/>
    </source>
</evidence>
<feature type="transmembrane region" description="Helical" evidence="6">
    <location>
        <begin position="6"/>
        <end position="29"/>
    </location>
</feature>
<dbReference type="OrthoDB" id="9792579at2"/>
<evidence type="ECO:0000256" key="2">
    <source>
        <dbReference type="ARBA" id="ARBA00022475"/>
    </source>
</evidence>
<keyword evidence="3 6" id="KW-0812">Transmembrane</keyword>
<feature type="transmembrane region" description="Helical" evidence="6">
    <location>
        <begin position="269"/>
        <end position="289"/>
    </location>
</feature>
<feature type="transmembrane region" description="Helical" evidence="6">
    <location>
        <begin position="245"/>
        <end position="263"/>
    </location>
</feature>
<comment type="caution">
    <text evidence="7">The sequence shown here is derived from an EMBL/GenBank/DDBJ whole genome shotgun (WGS) entry which is preliminary data.</text>
</comment>
<sequence>MAICEFIVNWAGGVPATALPYALAALGLIVSERAGVLNLTAEGLLLVGALAGIGASLAIADRPWVALPAAVLAAMAVGLLFAGLVVLLRVNQVIAGLAVVFFCQGLTSLLGTLAEWQNHPISGLGKLIVWPLSELPAGTHALFQQDGLVYALLPIFYGVHRVLFKSMTGLRLRAVGEAPEAADSAGLGVTRYRVLAVVAGSALIGLAGGYLAVGGTKMWFGGMTGGRGWIAVALVIFARWRPWRALFGALLFGCIESMVPRIAAAGISVPQYFILMTPYLVTIAVMVWAGRGKGGADLDEPGALGRPHVREERR</sequence>
<comment type="subcellular location">
    <subcellularLocation>
        <location evidence="1">Cell membrane</location>
        <topology evidence="1">Multi-pass membrane protein</topology>
    </subcellularLocation>
</comment>
<keyword evidence="5 6" id="KW-0472">Membrane</keyword>
<keyword evidence="2" id="KW-1003">Cell membrane</keyword>
<gene>
    <name evidence="7" type="ORF">CWS72_16440</name>
</gene>
<name>A0A2N3PSV2_9PROT</name>
<evidence type="ECO:0000256" key="5">
    <source>
        <dbReference type="ARBA" id="ARBA00023136"/>
    </source>
</evidence>
<dbReference type="Pfam" id="PF02653">
    <property type="entry name" value="BPD_transp_2"/>
    <property type="match status" value="1"/>
</dbReference>
<feature type="transmembrane region" description="Helical" evidence="6">
    <location>
        <begin position="65"/>
        <end position="87"/>
    </location>
</feature>
<evidence type="ECO:0000313" key="8">
    <source>
        <dbReference type="Proteomes" id="UP000233293"/>
    </source>
</evidence>
<protein>
    <submittedName>
        <fullName evidence="7">ABC transporter permease</fullName>
    </submittedName>
</protein>
<feature type="transmembrane region" description="Helical" evidence="6">
    <location>
        <begin position="147"/>
        <end position="164"/>
    </location>
</feature>
<keyword evidence="4 6" id="KW-1133">Transmembrane helix</keyword>
<dbReference type="PANTHER" id="PTHR43370:SF2">
    <property type="entry name" value="ABC TRANSPORTER PERMEASE PROTEIN"/>
    <property type="match status" value="1"/>
</dbReference>
<dbReference type="GO" id="GO:0022857">
    <property type="term" value="F:transmembrane transporter activity"/>
    <property type="evidence" value="ECO:0007669"/>
    <property type="project" value="InterPro"/>
</dbReference>
<evidence type="ECO:0000256" key="4">
    <source>
        <dbReference type="ARBA" id="ARBA00022989"/>
    </source>
</evidence>
<dbReference type="AlphaFoldDB" id="A0A2N3PSV2"/>
<accession>A0A2N3PSV2</accession>
<dbReference type="RefSeq" id="WP_101251716.1">
    <property type="nucleotide sequence ID" value="NZ_PIUM01000020.1"/>
</dbReference>
<keyword evidence="8" id="KW-1185">Reference proteome</keyword>
<evidence type="ECO:0000256" key="3">
    <source>
        <dbReference type="ARBA" id="ARBA00022692"/>
    </source>
</evidence>
<feature type="transmembrane region" description="Helical" evidence="6">
    <location>
        <begin position="36"/>
        <end position="59"/>
    </location>
</feature>
<dbReference type="InterPro" id="IPR001851">
    <property type="entry name" value="ABC_transp_permease"/>
</dbReference>
<dbReference type="Proteomes" id="UP000233293">
    <property type="component" value="Unassembled WGS sequence"/>
</dbReference>
<evidence type="ECO:0000313" key="7">
    <source>
        <dbReference type="EMBL" id="PKU23446.1"/>
    </source>
</evidence>
<dbReference type="CDD" id="cd06580">
    <property type="entry name" value="TM_PBP1_transp_TpRbsC_like"/>
    <property type="match status" value="1"/>
</dbReference>
<dbReference type="PANTHER" id="PTHR43370">
    <property type="entry name" value="SUGAR ABC TRANSPORTER INTEGRAL MEMBRANE PROTEIN-RELATED"/>
    <property type="match status" value="1"/>
</dbReference>
<evidence type="ECO:0000256" key="1">
    <source>
        <dbReference type="ARBA" id="ARBA00004651"/>
    </source>
</evidence>
<dbReference type="EMBL" id="PIUM01000020">
    <property type="protein sequence ID" value="PKU23446.1"/>
    <property type="molecule type" value="Genomic_DNA"/>
</dbReference>
<dbReference type="GO" id="GO:0005886">
    <property type="term" value="C:plasma membrane"/>
    <property type="evidence" value="ECO:0007669"/>
    <property type="project" value="UniProtKB-SubCell"/>
</dbReference>